<evidence type="ECO:0000256" key="1">
    <source>
        <dbReference type="SAM" id="SignalP"/>
    </source>
</evidence>
<dbReference type="GO" id="GO:0005549">
    <property type="term" value="F:odorant binding"/>
    <property type="evidence" value="ECO:0007669"/>
    <property type="project" value="InterPro"/>
</dbReference>
<dbReference type="Pfam" id="PF01395">
    <property type="entry name" value="PBP_GOBP"/>
    <property type="match status" value="1"/>
</dbReference>
<reference evidence="2" key="1">
    <citation type="journal article" date="2016" name="BMC Genomics">
        <title>Antennal transcriptome analysis and expression profiles of odorant binding proteins in Eogystia hippophaecolus (Lepidoptera: Cossidae).</title>
        <authorList>
            <person name="Hu P."/>
            <person name="Tao J."/>
            <person name="Cui M."/>
            <person name="Gao C."/>
            <person name="Lu P."/>
            <person name="Luo Y."/>
        </authorList>
    </citation>
    <scope>NUCLEOTIDE SEQUENCE</scope>
</reference>
<evidence type="ECO:0000313" key="2">
    <source>
        <dbReference type="EMBL" id="AOG12871.1"/>
    </source>
</evidence>
<accession>A0A1B3P5J6</accession>
<feature type="signal peptide" evidence="1">
    <location>
        <begin position="1"/>
        <end position="19"/>
    </location>
</feature>
<dbReference type="AlphaFoldDB" id="A0A1B3P5J6"/>
<sequence>MYYLIVFSFILSLAYTKSAQQVIRLEPDVNSRLLPIITQCVSETGSDPSIVLELSSMKISNEEQFKKFVYCGFTKSDLTTAEGHWKIEKALQFYPKTVEIAPLQKAMESCNKESGQDPADTTFKIFKCFIKRTPVLISF</sequence>
<name>A0A1B3P5J6_EOGHI</name>
<organism evidence="2">
    <name type="scientific">Eogystia hippophaecolus</name>
    <name type="common">Moth</name>
    <name type="synonym">Holcocerus hippophaecolus</name>
    <dbReference type="NCBI Taxonomy" id="1206364"/>
    <lineage>
        <taxon>Eukaryota</taxon>
        <taxon>Metazoa</taxon>
        <taxon>Ecdysozoa</taxon>
        <taxon>Arthropoda</taxon>
        <taxon>Hexapoda</taxon>
        <taxon>Insecta</taxon>
        <taxon>Pterygota</taxon>
        <taxon>Neoptera</taxon>
        <taxon>Endopterygota</taxon>
        <taxon>Lepidoptera</taxon>
        <taxon>Glossata</taxon>
        <taxon>Ditrysia</taxon>
        <taxon>Cossoidea</taxon>
        <taxon>Cossidae</taxon>
        <taxon>Cossinae</taxon>
        <taxon>Eogystia</taxon>
    </lineage>
</organism>
<dbReference type="Gene3D" id="1.10.238.20">
    <property type="entry name" value="Pheromone/general odorant binding protein domain"/>
    <property type="match status" value="1"/>
</dbReference>
<dbReference type="InterPro" id="IPR036728">
    <property type="entry name" value="PBP_GOBP_sf"/>
</dbReference>
<dbReference type="SMART" id="SM00708">
    <property type="entry name" value="PhBP"/>
    <property type="match status" value="1"/>
</dbReference>
<dbReference type="CDD" id="cd23992">
    <property type="entry name" value="PBP_GOBP"/>
    <property type="match status" value="1"/>
</dbReference>
<keyword evidence="1" id="KW-0732">Signal</keyword>
<proteinExistence type="evidence at transcript level"/>
<feature type="chain" id="PRO_5008552472" evidence="1">
    <location>
        <begin position="20"/>
        <end position="139"/>
    </location>
</feature>
<dbReference type="InterPro" id="IPR006170">
    <property type="entry name" value="PBP/GOBP"/>
</dbReference>
<dbReference type="SUPFAM" id="SSF47565">
    <property type="entry name" value="Insect pheromone/odorant-binding proteins"/>
    <property type="match status" value="1"/>
</dbReference>
<protein>
    <submittedName>
        <fullName evidence="2">Odorant binding protein</fullName>
    </submittedName>
</protein>
<dbReference type="EMBL" id="KX655922">
    <property type="protein sequence ID" value="AOG12871.1"/>
    <property type="molecule type" value="mRNA"/>
</dbReference>